<protein>
    <submittedName>
        <fullName evidence="1">Phage tail-like protein</fullName>
    </submittedName>
</protein>
<dbReference type="InterPro" id="IPR010667">
    <property type="entry name" value="Phage_T4_Gp19"/>
</dbReference>
<dbReference type="RefSeq" id="WP_185005691.1">
    <property type="nucleotide sequence ID" value="NZ_BAAAUI010000019.1"/>
</dbReference>
<dbReference type="EMBL" id="JACHMH010000001">
    <property type="protein sequence ID" value="MBB4680010.1"/>
    <property type="molecule type" value="Genomic_DNA"/>
</dbReference>
<evidence type="ECO:0000313" key="1">
    <source>
        <dbReference type="EMBL" id="MBB4680010.1"/>
    </source>
</evidence>
<dbReference type="AlphaFoldDB" id="A0A7W7CF84"/>
<dbReference type="Proteomes" id="UP000533598">
    <property type="component" value="Unassembled WGS sequence"/>
</dbReference>
<dbReference type="PANTHER" id="PTHR38009">
    <property type="entry name" value="CONSERVED HYPOTHETICAL PHAGE TAIL PROTEIN"/>
    <property type="match status" value="1"/>
</dbReference>
<accession>A0A7W7CF84</accession>
<gene>
    <name evidence="1" type="ORF">HNR67_006128</name>
</gene>
<dbReference type="GO" id="GO:0005198">
    <property type="term" value="F:structural molecule activity"/>
    <property type="evidence" value="ECO:0007669"/>
    <property type="project" value="InterPro"/>
</dbReference>
<evidence type="ECO:0000313" key="2">
    <source>
        <dbReference type="Proteomes" id="UP000533598"/>
    </source>
</evidence>
<dbReference type="NCBIfam" id="TIGR02241">
    <property type="entry name" value="conserved hypothetical phage tail region protein"/>
    <property type="match status" value="1"/>
</dbReference>
<comment type="caution">
    <text evidence="1">The sequence shown here is derived from an EMBL/GenBank/DDBJ whole genome shotgun (WGS) entry which is preliminary data.</text>
</comment>
<dbReference type="Pfam" id="PF06841">
    <property type="entry name" value="Phage_T4_gp19"/>
    <property type="match status" value="1"/>
</dbReference>
<dbReference type="InterPro" id="IPR011747">
    <property type="entry name" value="CHP02241"/>
</dbReference>
<organism evidence="1 2">
    <name type="scientific">Crossiella cryophila</name>
    <dbReference type="NCBI Taxonomy" id="43355"/>
    <lineage>
        <taxon>Bacteria</taxon>
        <taxon>Bacillati</taxon>
        <taxon>Actinomycetota</taxon>
        <taxon>Actinomycetes</taxon>
        <taxon>Pseudonocardiales</taxon>
        <taxon>Pseudonocardiaceae</taxon>
        <taxon>Crossiella</taxon>
    </lineage>
</organism>
<dbReference type="PANTHER" id="PTHR38009:SF1">
    <property type="entry name" value="CONSERVED HYPOTHETICAL PHAGE TAIL PROTEIN"/>
    <property type="match status" value="1"/>
</dbReference>
<keyword evidence="2" id="KW-1185">Reference proteome</keyword>
<reference evidence="1 2" key="1">
    <citation type="submission" date="2020-08" db="EMBL/GenBank/DDBJ databases">
        <title>Sequencing the genomes of 1000 actinobacteria strains.</title>
        <authorList>
            <person name="Klenk H.-P."/>
        </authorList>
    </citation>
    <scope>NUCLEOTIDE SEQUENCE [LARGE SCALE GENOMIC DNA]</scope>
    <source>
        <strain evidence="1 2">DSM 44230</strain>
    </source>
</reference>
<name>A0A7W7CF84_9PSEU</name>
<sequence>MSLASNARLGLAMRFQVAVDGIDLGGWRSCKGLAVTFENETFIDGGNYDAKSFLPKCVDYPPVTLQRAMTAADSARVQQWLAGLVENWVNGYGVYRGGTAQITLLDSMGTRVSSWSLRNVLPRSWRGPELDAKGAEIAIEQLELVHEGFL</sequence>
<proteinExistence type="predicted"/>